<gene>
    <name evidence="2" type="ORF">UY81_C0002G0022</name>
</gene>
<dbReference type="AlphaFoldDB" id="A0A0G2AWA3"/>
<comment type="caution">
    <text evidence="2">The sequence shown here is derived from an EMBL/GenBank/DDBJ whole genome shotgun (WGS) entry which is preliminary data.</text>
</comment>
<accession>A0A0G2AWA3</accession>
<dbReference type="EMBL" id="LCRM01000002">
    <property type="protein sequence ID" value="KKW37164.1"/>
    <property type="molecule type" value="Genomic_DNA"/>
</dbReference>
<feature type="region of interest" description="Disordered" evidence="1">
    <location>
        <begin position="193"/>
        <end position="214"/>
    </location>
</feature>
<dbReference type="PATRIC" id="fig|1618650.3.peg.39"/>
<protein>
    <submittedName>
        <fullName evidence="2">Uncharacterized protein</fullName>
    </submittedName>
</protein>
<name>A0A0G2AWA3_9BACT</name>
<dbReference type="Proteomes" id="UP000034290">
    <property type="component" value="Unassembled WGS sequence"/>
</dbReference>
<reference evidence="2 3" key="1">
    <citation type="journal article" date="2015" name="Nature">
        <title>rRNA introns, odd ribosomes, and small enigmatic genomes across a large radiation of phyla.</title>
        <authorList>
            <person name="Brown C.T."/>
            <person name="Hug L.A."/>
            <person name="Thomas B.C."/>
            <person name="Sharon I."/>
            <person name="Castelle C.J."/>
            <person name="Singh A."/>
            <person name="Wilkins M.J."/>
            <person name="Williams K.H."/>
            <person name="Banfield J.F."/>
        </authorList>
    </citation>
    <scope>NUCLEOTIDE SEQUENCE [LARGE SCALE GENOMIC DNA]</scope>
</reference>
<evidence type="ECO:0000256" key="1">
    <source>
        <dbReference type="SAM" id="MobiDB-lite"/>
    </source>
</evidence>
<proteinExistence type="predicted"/>
<evidence type="ECO:0000313" key="2">
    <source>
        <dbReference type="EMBL" id="KKW37164.1"/>
    </source>
</evidence>
<sequence length="265" mass="29263">MDHQKDNQRIGQDVKGQSFGPYLSNVHNNVDPMTLNYISKKSEKLTTALYMVTDVMNEQEPMKWKLRESGVELLSDIMLAAAASSSERLTLLRLVEKKIEQVVSFLDVAWTARMMSEMNAAILKKEYVAIKDTIEKELSRTVGVGGSVLHESFFHVTRELPSRSAHVEENGIDTREVRASGVSYKNVQENEATRTMEAQKDISSTETSKDTVPMSAVAPVERKNIGASSFAVSTSGEGSRSMSPATAISRCAMIPISSAERGRIQ</sequence>
<evidence type="ECO:0000313" key="3">
    <source>
        <dbReference type="Proteomes" id="UP000034290"/>
    </source>
</evidence>
<organism evidence="2 3">
    <name type="scientific">Candidatus Giovannonibacteria bacterium GW2011_GWA2_53_7</name>
    <dbReference type="NCBI Taxonomy" id="1618650"/>
    <lineage>
        <taxon>Bacteria</taxon>
        <taxon>Candidatus Giovannoniibacteriota</taxon>
    </lineage>
</organism>